<dbReference type="AlphaFoldDB" id="A0A1H8MDR0"/>
<dbReference type="RefSeq" id="WP_069465279.1">
    <property type="nucleotide sequence ID" value="NZ_FODD01000018.1"/>
</dbReference>
<dbReference type="OrthoDB" id="189103at2"/>
<protein>
    <submittedName>
        <fullName evidence="1">Uncharacterized protein</fullName>
    </submittedName>
</protein>
<organism evidence="1 2">
    <name type="scientific">Actinacidiphila rubida</name>
    <dbReference type="NCBI Taxonomy" id="310780"/>
    <lineage>
        <taxon>Bacteria</taxon>
        <taxon>Bacillati</taxon>
        <taxon>Actinomycetota</taxon>
        <taxon>Actinomycetes</taxon>
        <taxon>Kitasatosporales</taxon>
        <taxon>Streptomycetaceae</taxon>
        <taxon>Actinacidiphila</taxon>
    </lineage>
</organism>
<keyword evidence="2" id="KW-1185">Reference proteome</keyword>
<gene>
    <name evidence="1" type="ORF">SAMN05216267_1018154</name>
</gene>
<dbReference type="EMBL" id="FODD01000018">
    <property type="protein sequence ID" value="SEO15358.1"/>
    <property type="molecule type" value="Genomic_DNA"/>
</dbReference>
<sequence length="171" mass="18546">MPGQRLYPYVGPAELRAAVRAEQAGAVLRTRDAVAAWLAARPEEEQAEPFTFVVLGDGVLRLAARRSEHVACAGGAPVLAAGEIGFVRRDGTWAVDTISNHSTGYCPDDVTSWPPVAAALDRAALHHPDAFTHAVLFRRCPGCHELNIVRDHHFACVFCDTDLPARWNAEP</sequence>
<accession>A0A1H8MDR0</accession>
<name>A0A1H8MDR0_9ACTN</name>
<evidence type="ECO:0000313" key="1">
    <source>
        <dbReference type="EMBL" id="SEO15358.1"/>
    </source>
</evidence>
<dbReference type="Proteomes" id="UP000181951">
    <property type="component" value="Unassembled WGS sequence"/>
</dbReference>
<dbReference type="STRING" id="310780.SAMN05216267_1018154"/>
<evidence type="ECO:0000313" key="2">
    <source>
        <dbReference type="Proteomes" id="UP000181951"/>
    </source>
</evidence>
<proteinExistence type="predicted"/>
<reference evidence="1 2" key="1">
    <citation type="submission" date="2016-10" db="EMBL/GenBank/DDBJ databases">
        <authorList>
            <person name="de Groot N.N."/>
        </authorList>
    </citation>
    <scope>NUCLEOTIDE SEQUENCE [LARGE SCALE GENOMIC DNA]</scope>
    <source>
        <strain evidence="1 2">CGMCC 4.2026</strain>
    </source>
</reference>